<protein>
    <submittedName>
        <fullName evidence="2">Bacillithiol biosynthesis BshC</fullName>
    </submittedName>
</protein>
<proteinExistence type="predicted"/>
<evidence type="ECO:0000313" key="2">
    <source>
        <dbReference type="EMBL" id="WLR43633.1"/>
    </source>
</evidence>
<gene>
    <name evidence="2" type="primary">bshC</name>
    <name evidence="2" type="ORF">LC087_05640</name>
</gene>
<name>A0ABY9JYN8_9BACI</name>
<organism evidence="2 3">
    <name type="scientific">Bacillus carboniphilus</name>
    <dbReference type="NCBI Taxonomy" id="86663"/>
    <lineage>
        <taxon>Bacteria</taxon>
        <taxon>Bacillati</taxon>
        <taxon>Bacillota</taxon>
        <taxon>Bacilli</taxon>
        <taxon>Bacillales</taxon>
        <taxon>Bacillaceae</taxon>
        <taxon>Bacillus</taxon>
    </lineage>
</organism>
<dbReference type="Pfam" id="PF10079">
    <property type="entry name" value="Rossmann-like_BshC"/>
    <property type="match status" value="1"/>
</dbReference>
<dbReference type="EMBL" id="CP129013">
    <property type="protein sequence ID" value="WLR43633.1"/>
    <property type="molecule type" value="Genomic_DNA"/>
</dbReference>
<keyword evidence="3" id="KW-1185">Reference proteome</keyword>
<feature type="domain" description="Bacillithiol biosynthesis BshC N-terminal Rossmann-like" evidence="1">
    <location>
        <begin position="4"/>
        <end position="194"/>
    </location>
</feature>
<reference evidence="2 3" key="1">
    <citation type="submission" date="2023-06" db="EMBL/GenBank/DDBJ databases">
        <title>Five Gram-positive bacteria isolated from mangrove sediments in Shenzhen, Guangdong, China.</title>
        <authorList>
            <person name="Yu S."/>
            <person name="Zheng W."/>
            <person name="Huang Y."/>
        </authorList>
    </citation>
    <scope>NUCLEOTIDE SEQUENCE [LARGE SCALE GENOMIC DNA]</scope>
    <source>
        <strain evidence="2 3">SaN35-3</strain>
    </source>
</reference>
<evidence type="ECO:0000259" key="1">
    <source>
        <dbReference type="Pfam" id="PF10079"/>
    </source>
</evidence>
<dbReference type="RefSeq" id="WP_306020293.1">
    <property type="nucleotide sequence ID" value="NZ_CP129013.1"/>
</dbReference>
<dbReference type="InterPro" id="IPR055398">
    <property type="entry name" value="Rossmann-like_BshC"/>
</dbReference>
<sequence>MALSHHNQSKQMISSKNIDQEVCMDWIDELLSTYGETEFTNVTRAQLFNALQKSGTYSDFFHYIIFDLFKDTGLVLCDSASPKLRTVEVPFFEKIIKKSKHINETLSIQQKELVKNGFKTIIDSEPNSSQLFFIQNKERELLLYNEKNLFQLPNKQEFTDQELIELLKKHPAKFSNNVVTRPIMQECIFPTLAFYSWTR</sequence>
<dbReference type="Proteomes" id="UP001197974">
    <property type="component" value="Chromosome"/>
</dbReference>
<evidence type="ECO:0000313" key="3">
    <source>
        <dbReference type="Proteomes" id="UP001197974"/>
    </source>
</evidence>
<accession>A0ABY9JYN8</accession>